<dbReference type="Proteomes" id="UP000295238">
    <property type="component" value="Unassembled WGS sequence"/>
</dbReference>
<evidence type="ECO:0000256" key="1">
    <source>
        <dbReference type="ARBA" id="ARBA00022500"/>
    </source>
</evidence>
<dbReference type="RefSeq" id="WP_133316555.1">
    <property type="nucleotide sequence ID" value="NZ_SMTL01000003.1"/>
</dbReference>
<keyword evidence="2 3" id="KW-0378">Hydrolase</keyword>
<dbReference type="InterPro" id="IPR005659">
    <property type="entry name" value="Chemorcpt_Glu_NH3ase_CheD"/>
</dbReference>
<dbReference type="GO" id="GO:0006935">
    <property type="term" value="P:chemotaxis"/>
    <property type="evidence" value="ECO:0007669"/>
    <property type="project" value="UniProtKB-UniRule"/>
</dbReference>
<evidence type="ECO:0000256" key="3">
    <source>
        <dbReference type="HAMAP-Rule" id="MF_01440"/>
    </source>
</evidence>
<dbReference type="EC" id="3.5.1.44" evidence="3"/>
<dbReference type="GO" id="GO:0050568">
    <property type="term" value="F:protein-glutamine glutaminase activity"/>
    <property type="evidence" value="ECO:0007669"/>
    <property type="project" value="UniProtKB-UniRule"/>
</dbReference>
<comment type="caution">
    <text evidence="4">The sequence shown here is derived from an EMBL/GenBank/DDBJ whole genome shotgun (WGS) entry which is preliminary data.</text>
</comment>
<reference evidence="4 5" key="1">
    <citation type="submission" date="2019-03" db="EMBL/GenBank/DDBJ databases">
        <title>Rhizobium sp. nov., an bacterium isolated from biocrust in Mu Us Desert.</title>
        <authorList>
            <person name="Lixiong L."/>
        </authorList>
    </citation>
    <scope>NUCLEOTIDE SEQUENCE [LARGE SCALE GENOMIC DNA]</scope>
    <source>
        <strain evidence="4 5">SPY-1</strain>
    </source>
</reference>
<dbReference type="FunFam" id="3.30.1330.200:FF:000001">
    <property type="entry name" value="Probable chemoreceptor glutamine deamidase CheD"/>
    <property type="match status" value="1"/>
</dbReference>
<evidence type="ECO:0000256" key="2">
    <source>
        <dbReference type="ARBA" id="ARBA00022801"/>
    </source>
</evidence>
<dbReference type="Pfam" id="PF03975">
    <property type="entry name" value="CheD"/>
    <property type="match status" value="1"/>
</dbReference>
<evidence type="ECO:0000313" key="4">
    <source>
        <dbReference type="EMBL" id="TDK35132.1"/>
    </source>
</evidence>
<sequence length="185" mass="19621">MNDIAAARRIHIIQGEWKVANDPNAVISTILGSCVAACLRDPVAGVGGMNHFLLPGSAGAMSAGGDATRYGVHLMELLINGLLKQGARRDRLEAKIFGGAKTIASFSNVGEQNAAFATQFLKDEGIPIVGSSTGGDCGRKLEFWPVSGRARQYPLTGAETQKTVALEQRPVRTPPKPVDTSIEFF</sequence>
<proteinExistence type="inferred from homology"/>
<dbReference type="EMBL" id="SMTL01000003">
    <property type="protein sequence ID" value="TDK35132.1"/>
    <property type="molecule type" value="Genomic_DNA"/>
</dbReference>
<comment type="function">
    <text evidence="3">Probably deamidates glutamine residues to glutamate on methyl-accepting chemotaxis receptors (MCPs), playing an important role in chemotaxis.</text>
</comment>
<dbReference type="SUPFAM" id="SSF64438">
    <property type="entry name" value="CNF1/YfiH-like putative cysteine hydrolases"/>
    <property type="match status" value="1"/>
</dbReference>
<comment type="catalytic activity">
    <reaction evidence="3">
        <text>L-glutaminyl-[protein] + H2O = L-glutamyl-[protein] + NH4(+)</text>
        <dbReference type="Rhea" id="RHEA:16441"/>
        <dbReference type="Rhea" id="RHEA-COMP:10207"/>
        <dbReference type="Rhea" id="RHEA-COMP:10208"/>
        <dbReference type="ChEBI" id="CHEBI:15377"/>
        <dbReference type="ChEBI" id="CHEBI:28938"/>
        <dbReference type="ChEBI" id="CHEBI:29973"/>
        <dbReference type="ChEBI" id="CHEBI:30011"/>
        <dbReference type="EC" id="3.5.1.44"/>
    </reaction>
</comment>
<name>A0A4R5UH15_9HYPH</name>
<protein>
    <recommendedName>
        <fullName evidence="3">Probable chemoreceptor glutamine deamidase CheD</fullName>
        <ecNumber evidence="3">3.5.1.44</ecNumber>
    </recommendedName>
</protein>
<dbReference type="OrthoDB" id="9807202at2"/>
<gene>
    <name evidence="3 4" type="primary">cheD</name>
    <name evidence="4" type="ORF">E2F50_12755</name>
</gene>
<keyword evidence="4" id="KW-0675">Receptor</keyword>
<keyword evidence="1 3" id="KW-0145">Chemotaxis</keyword>
<dbReference type="InterPro" id="IPR038592">
    <property type="entry name" value="CheD-like_sf"/>
</dbReference>
<organism evidence="4 5">
    <name type="scientific">Rhizobium deserti</name>
    <dbReference type="NCBI Taxonomy" id="2547961"/>
    <lineage>
        <taxon>Bacteria</taxon>
        <taxon>Pseudomonadati</taxon>
        <taxon>Pseudomonadota</taxon>
        <taxon>Alphaproteobacteria</taxon>
        <taxon>Hyphomicrobiales</taxon>
        <taxon>Rhizobiaceae</taxon>
        <taxon>Rhizobium/Agrobacterium group</taxon>
        <taxon>Rhizobium</taxon>
    </lineage>
</organism>
<dbReference type="AlphaFoldDB" id="A0A4R5UH15"/>
<dbReference type="PANTHER" id="PTHR35147">
    <property type="entry name" value="CHEMORECEPTOR GLUTAMINE DEAMIDASE CHED-RELATED"/>
    <property type="match status" value="1"/>
</dbReference>
<keyword evidence="5" id="KW-1185">Reference proteome</keyword>
<accession>A0A4R5UH15</accession>
<dbReference type="NCBIfam" id="NF010019">
    <property type="entry name" value="PRK13497.1"/>
    <property type="match status" value="1"/>
</dbReference>
<dbReference type="HAMAP" id="MF_01440">
    <property type="entry name" value="CheD"/>
    <property type="match status" value="1"/>
</dbReference>
<dbReference type="PANTHER" id="PTHR35147:SF3">
    <property type="entry name" value="CHEMORECEPTOR GLUTAMINE DEAMIDASE CHED 1-RELATED"/>
    <property type="match status" value="1"/>
</dbReference>
<dbReference type="CDD" id="cd16352">
    <property type="entry name" value="CheD"/>
    <property type="match status" value="1"/>
</dbReference>
<dbReference type="Gene3D" id="3.30.1330.200">
    <property type="match status" value="1"/>
</dbReference>
<comment type="similarity">
    <text evidence="3">Belongs to the CheD family.</text>
</comment>
<dbReference type="InterPro" id="IPR011324">
    <property type="entry name" value="Cytotoxic_necrot_fac-like_cat"/>
</dbReference>
<evidence type="ECO:0000313" key="5">
    <source>
        <dbReference type="Proteomes" id="UP000295238"/>
    </source>
</evidence>